<accession>A0A074MFY3</accession>
<dbReference type="NCBIfam" id="NF005733">
    <property type="entry name" value="PRK07558.1"/>
    <property type="match status" value="1"/>
</dbReference>
<dbReference type="STRING" id="1044.EH31_03240"/>
<evidence type="ECO:0000313" key="12">
    <source>
        <dbReference type="Proteomes" id="UP000027647"/>
    </source>
</evidence>
<sequence>MDPVSAALIGAGLAAIGAGMAAIGVGNVFGSFLESALRNPGAADGQQGRLFIGFAAAELLGLLAFVVAMILIFANPAA</sequence>
<dbReference type="Proteomes" id="UP000027647">
    <property type="component" value="Unassembled WGS sequence"/>
</dbReference>
<keyword evidence="12" id="KW-1185">Reference proteome</keyword>
<evidence type="ECO:0000256" key="3">
    <source>
        <dbReference type="ARBA" id="ARBA00022547"/>
    </source>
</evidence>
<keyword evidence="7 9" id="KW-0472">Membrane</keyword>
<keyword evidence="9" id="KW-0406">Ion transport</keyword>
<feature type="transmembrane region" description="Helical" evidence="9">
    <location>
        <begin position="6"/>
        <end position="29"/>
    </location>
</feature>
<feature type="domain" description="V-ATPase proteolipid subunit C-like" evidence="10">
    <location>
        <begin position="9"/>
        <end position="71"/>
    </location>
</feature>
<keyword evidence="5 9" id="KW-1133">Transmembrane helix</keyword>
<evidence type="ECO:0000259" key="10">
    <source>
        <dbReference type="Pfam" id="PF00137"/>
    </source>
</evidence>
<keyword evidence="9" id="KW-0375">Hydrogen ion transport</keyword>
<dbReference type="RefSeq" id="WP_034958026.1">
    <property type="nucleotide sequence ID" value="NZ_JMIW01000001.1"/>
</dbReference>
<dbReference type="GO" id="GO:0046933">
    <property type="term" value="F:proton-transporting ATP synthase activity, rotational mechanism"/>
    <property type="evidence" value="ECO:0007669"/>
    <property type="project" value="UniProtKB-UniRule"/>
</dbReference>
<keyword evidence="3 9" id="KW-0138">CF(0)</keyword>
<evidence type="ECO:0000256" key="5">
    <source>
        <dbReference type="ARBA" id="ARBA00022989"/>
    </source>
</evidence>
<protein>
    <recommendedName>
        <fullName evidence="9">ATP synthase subunit c</fullName>
    </recommendedName>
    <alternativeName>
        <fullName evidence="9">ATP synthase F(0) sector subunit c</fullName>
    </alternativeName>
    <alternativeName>
        <fullName evidence="9">F-type ATPase subunit c</fullName>
        <shortName evidence="9">F-ATPase subunit c</shortName>
    </alternativeName>
    <alternativeName>
        <fullName evidence="9">Lipid-binding protein</fullName>
    </alternativeName>
</protein>
<comment type="subcellular location">
    <subcellularLocation>
        <location evidence="9">Cell membrane</location>
        <topology evidence="9">Multi-pass membrane protein</topology>
    </subcellularLocation>
    <subcellularLocation>
        <location evidence="1">Membrane</location>
        <topology evidence="1">Multi-pass membrane protein</topology>
    </subcellularLocation>
</comment>
<comment type="similarity">
    <text evidence="2 9">Belongs to the ATPase C chain family.</text>
</comment>
<dbReference type="InterPro" id="IPR035921">
    <property type="entry name" value="F/V-ATP_Csub_sf"/>
</dbReference>
<feature type="site" description="Reversibly protonated during proton transport" evidence="9">
    <location>
        <position position="58"/>
    </location>
</feature>
<evidence type="ECO:0000256" key="4">
    <source>
        <dbReference type="ARBA" id="ARBA00022692"/>
    </source>
</evidence>
<dbReference type="Pfam" id="PF00137">
    <property type="entry name" value="ATP-synt_C"/>
    <property type="match status" value="1"/>
</dbReference>
<evidence type="ECO:0000256" key="1">
    <source>
        <dbReference type="ARBA" id="ARBA00004141"/>
    </source>
</evidence>
<organism evidence="11 12">
    <name type="scientific">Erythrobacter longus</name>
    <dbReference type="NCBI Taxonomy" id="1044"/>
    <lineage>
        <taxon>Bacteria</taxon>
        <taxon>Pseudomonadati</taxon>
        <taxon>Pseudomonadota</taxon>
        <taxon>Alphaproteobacteria</taxon>
        <taxon>Sphingomonadales</taxon>
        <taxon>Erythrobacteraceae</taxon>
        <taxon>Erythrobacter/Porphyrobacter group</taxon>
        <taxon>Erythrobacter</taxon>
    </lineage>
</organism>
<evidence type="ECO:0000313" key="11">
    <source>
        <dbReference type="EMBL" id="KEO91700.1"/>
    </source>
</evidence>
<proteinExistence type="inferred from homology"/>
<dbReference type="GO" id="GO:0045259">
    <property type="term" value="C:proton-transporting ATP synthase complex"/>
    <property type="evidence" value="ECO:0007669"/>
    <property type="project" value="UniProtKB-KW"/>
</dbReference>
<feature type="transmembrane region" description="Helical" evidence="9">
    <location>
        <begin position="50"/>
        <end position="74"/>
    </location>
</feature>
<dbReference type="InterPro" id="IPR000454">
    <property type="entry name" value="ATP_synth_F0_csu"/>
</dbReference>
<dbReference type="HAMAP" id="MF_01396">
    <property type="entry name" value="ATP_synth_c_bact"/>
    <property type="match status" value="1"/>
</dbReference>
<dbReference type="GO" id="GO:0005886">
    <property type="term" value="C:plasma membrane"/>
    <property type="evidence" value="ECO:0007669"/>
    <property type="project" value="UniProtKB-SubCell"/>
</dbReference>
<name>A0A074MFY3_ERYLO</name>
<dbReference type="InterPro" id="IPR038662">
    <property type="entry name" value="ATP_synth_F0_csu_sf"/>
</dbReference>
<evidence type="ECO:0000256" key="2">
    <source>
        <dbReference type="ARBA" id="ARBA00006704"/>
    </source>
</evidence>
<dbReference type="SUPFAM" id="SSF81333">
    <property type="entry name" value="F1F0 ATP synthase subunit C"/>
    <property type="match status" value="1"/>
</dbReference>
<comment type="caution">
    <text evidence="11">The sequence shown here is derived from an EMBL/GenBank/DDBJ whole genome shotgun (WGS) entry which is preliminary data.</text>
</comment>
<dbReference type="EMBL" id="JMIW01000001">
    <property type="protein sequence ID" value="KEO91700.1"/>
    <property type="molecule type" value="Genomic_DNA"/>
</dbReference>
<dbReference type="GO" id="GO:0008289">
    <property type="term" value="F:lipid binding"/>
    <property type="evidence" value="ECO:0007669"/>
    <property type="project" value="UniProtKB-KW"/>
</dbReference>
<dbReference type="GO" id="GO:0033177">
    <property type="term" value="C:proton-transporting two-sector ATPase complex, proton-transporting domain"/>
    <property type="evidence" value="ECO:0007669"/>
    <property type="project" value="InterPro"/>
</dbReference>
<keyword evidence="4 9" id="KW-0812">Transmembrane</keyword>
<dbReference type="PANTHER" id="PTHR10031">
    <property type="entry name" value="ATP SYNTHASE LIPID-BINDING PROTEIN, MITOCHONDRIAL"/>
    <property type="match status" value="1"/>
</dbReference>
<keyword evidence="9" id="KW-0813">Transport</keyword>
<evidence type="ECO:0000256" key="6">
    <source>
        <dbReference type="ARBA" id="ARBA00023121"/>
    </source>
</evidence>
<evidence type="ECO:0000256" key="7">
    <source>
        <dbReference type="ARBA" id="ARBA00023136"/>
    </source>
</evidence>
<evidence type="ECO:0000256" key="8">
    <source>
        <dbReference type="ARBA" id="ARBA00023310"/>
    </source>
</evidence>
<gene>
    <name evidence="9" type="primary">atpE</name>
    <name evidence="11" type="ORF">EH31_03240</name>
</gene>
<comment type="function">
    <text evidence="9">Key component of the F(0) channel; it plays a direct role in translocation across the membrane. A homomeric c-ring of between 10-14 subunits forms the central stalk rotor element with the F(1) delta and epsilon subunits.</text>
</comment>
<keyword evidence="8 9" id="KW-0066">ATP synthesis</keyword>
<keyword evidence="6 9" id="KW-0446">Lipid-binding</keyword>
<evidence type="ECO:0000256" key="9">
    <source>
        <dbReference type="HAMAP-Rule" id="MF_01396"/>
    </source>
</evidence>
<dbReference type="PANTHER" id="PTHR10031:SF0">
    <property type="entry name" value="ATPASE PROTEIN 9"/>
    <property type="match status" value="1"/>
</dbReference>
<dbReference type="Gene3D" id="1.20.20.10">
    <property type="entry name" value="F1F0 ATP synthase subunit C"/>
    <property type="match status" value="1"/>
</dbReference>
<reference evidence="11 12" key="1">
    <citation type="submission" date="2014-04" db="EMBL/GenBank/DDBJ databases">
        <title>A comprehensive comparison of genomes of Erythrobacter spp. strains.</title>
        <authorList>
            <person name="Zheng Q."/>
        </authorList>
    </citation>
    <scope>NUCLEOTIDE SEQUENCE [LARGE SCALE GENOMIC DNA]</scope>
    <source>
        <strain evidence="11 12">DSM 6997</strain>
    </source>
</reference>
<dbReference type="eggNOG" id="COG0636">
    <property type="taxonomic scope" value="Bacteria"/>
</dbReference>
<dbReference type="InterPro" id="IPR002379">
    <property type="entry name" value="ATPase_proteolipid_c-like_dom"/>
</dbReference>
<comment type="function">
    <text evidence="9">F(1)F(0) ATP synthase produces ATP from ADP in the presence of a proton or sodium gradient. F-type ATPases consist of two structural domains, F(1) containing the extramembraneous catalytic core and F(0) containing the membrane proton channel, linked together by a central stalk and a peripheral stalk. During catalysis, ATP synthesis in the catalytic domain of F(1) is coupled via a rotary mechanism of the central stalk subunits to proton translocation.</text>
</comment>
<dbReference type="PRINTS" id="PR00124">
    <property type="entry name" value="ATPASEC"/>
</dbReference>
<keyword evidence="9" id="KW-1003">Cell membrane</keyword>
<dbReference type="AlphaFoldDB" id="A0A074MFY3"/>